<name>A0A926DFG4_9FIRM</name>
<reference evidence="1" key="1">
    <citation type="submission" date="2020-08" db="EMBL/GenBank/DDBJ databases">
        <title>Genome public.</title>
        <authorList>
            <person name="Liu C."/>
            <person name="Sun Q."/>
        </authorList>
    </citation>
    <scope>NUCLEOTIDE SEQUENCE</scope>
    <source>
        <strain evidence="1">BX7</strain>
    </source>
</reference>
<evidence type="ECO:0000313" key="1">
    <source>
        <dbReference type="EMBL" id="MBC8537211.1"/>
    </source>
</evidence>
<dbReference type="RefSeq" id="WP_249301654.1">
    <property type="nucleotide sequence ID" value="NZ_JACRSP010000005.1"/>
</dbReference>
<sequence>MPCIRCTVNQKLNDQQRQALKEGLMEAIQQIPGKTPDSLMIILQDAADMCFHRDSETACAFVEVNALLRKDPSEHYPAMSKIICELLTRVAGIAGTDVYIRYLATPDWGWNGTNF</sequence>
<dbReference type="Gene3D" id="3.30.429.10">
    <property type="entry name" value="Macrophage Migration Inhibitory Factor"/>
    <property type="match status" value="1"/>
</dbReference>
<dbReference type="InterPro" id="IPR014347">
    <property type="entry name" value="Tautomerase/MIF_sf"/>
</dbReference>
<proteinExistence type="predicted"/>
<evidence type="ECO:0008006" key="3">
    <source>
        <dbReference type="Google" id="ProtNLM"/>
    </source>
</evidence>
<protein>
    <recommendedName>
        <fullName evidence="3">Macrophage migration inhibitory factor</fullName>
    </recommendedName>
</protein>
<evidence type="ECO:0000313" key="2">
    <source>
        <dbReference type="Proteomes" id="UP000620366"/>
    </source>
</evidence>
<dbReference type="EMBL" id="JACRSP010000005">
    <property type="protein sequence ID" value="MBC8537211.1"/>
    <property type="molecule type" value="Genomic_DNA"/>
</dbReference>
<dbReference type="AlphaFoldDB" id="A0A926DFG4"/>
<organism evidence="1 2">
    <name type="scientific">Feifania hominis</name>
    <dbReference type="NCBI Taxonomy" id="2763660"/>
    <lineage>
        <taxon>Bacteria</taxon>
        <taxon>Bacillati</taxon>
        <taxon>Bacillota</taxon>
        <taxon>Clostridia</taxon>
        <taxon>Eubacteriales</taxon>
        <taxon>Feifaniaceae</taxon>
        <taxon>Feifania</taxon>
    </lineage>
</organism>
<dbReference type="SUPFAM" id="SSF55331">
    <property type="entry name" value="Tautomerase/MIF"/>
    <property type="match status" value="1"/>
</dbReference>
<keyword evidence="2" id="KW-1185">Reference proteome</keyword>
<comment type="caution">
    <text evidence="1">The sequence shown here is derived from an EMBL/GenBank/DDBJ whole genome shotgun (WGS) entry which is preliminary data.</text>
</comment>
<dbReference type="Proteomes" id="UP000620366">
    <property type="component" value="Unassembled WGS sequence"/>
</dbReference>
<gene>
    <name evidence="1" type="ORF">H8695_10985</name>
</gene>
<accession>A0A926DFG4</accession>